<dbReference type="Proteomes" id="UP001206890">
    <property type="component" value="Unassembled WGS sequence"/>
</dbReference>
<dbReference type="EMBL" id="JALXTC010000002">
    <property type="protein sequence ID" value="MCT2116354.1"/>
    <property type="molecule type" value="Genomic_DNA"/>
</dbReference>
<reference evidence="1" key="1">
    <citation type="submission" date="2022-04" db="EMBL/GenBank/DDBJ databases">
        <title>Human microbiome associated bacterial genomes.</title>
        <authorList>
            <person name="Sandstrom S."/>
            <person name="Salamzade R."/>
            <person name="Kalan L.R."/>
        </authorList>
    </citation>
    <scope>NUCLEOTIDE SEQUENCE</scope>
    <source>
        <strain evidence="1">P3-SID1762</strain>
    </source>
</reference>
<evidence type="ECO:0000313" key="2">
    <source>
        <dbReference type="Proteomes" id="UP001206890"/>
    </source>
</evidence>
<dbReference type="RefSeq" id="WP_083324455.1">
    <property type="nucleotide sequence ID" value="NZ_JAFFGT010000001.1"/>
</dbReference>
<evidence type="ECO:0000313" key="1">
    <source>
        <dbReference type="EMBL" id="MCT2116354.1"/>
    </source>
</evidence>
<dbReference type="GO" id="GO:0009307">
    <property type="term" value="P:DNA restriction-modification system"/>
    <property type="evidence" value="ECO:0007669"/>
    <property type="project" value="InterPro"/>
</dbReference>
<dbReference type="PANTHER" id="PTHR38733">
    <property type="entry name" value="PROTEIN MCRC"/>
    <property type="match status" value="1"/>
</dbReference>
<name>A0AAW5Q2H2_9ACTN</name>
<comment type="caution">
    <text evidence="1">The sequence shown here is derived from an EMBL/GenBank/DDBJ whole genome shotgun (WGS) entry which is preliminary data.</text>
</comment>
<sequence length="359" mass="40635">MKIPVRNLWLLQLFASHLYRHAGDEFAGAERLPEDIPELVAGMLAEEVMTRLHSGLSVGFVRTSEDVRRVRGRIDLLGTTRDRLLERGKVRCRFDDIVTDTPGNRLVREGLQRADALLPDNPLFRSLVLQLQAAGVTGPPPNPNVARSLRRQRLLAQDHRMLTLAELLLSLSIPDQSDDEFAMVSPDDSDGYLRKLFEHAAHGFYEHSLGRRGWQVDHGKRLNWDAQNGTERIHEIFPGMQTDVILRAPSPGATGVRRKIVIDTKFNRVVVAGFHREETLRSGYVFQIYAYLMSQHGKDEEHRRAEGLLLHPVVDGHVDEEITIQGHRIRFATVDLRESAMTIAKQLSDAVSERNSSET</sequence>
<dbReference type="AlphaFoldDB" id="A0AAW5Q2H2"/>
<dbReference type="InterPro" id="IPR014407">
    <property type="entry name" value="McrC_bac"/>
</dbReference>
<accession>A0AAW5Q2H2</accession>
<proteinExistence type="predicted"/>
<evidence type="ECO:0008006" key="3">
    <source>
        <dbReference type="Google" id="ProtNLM"/>
    </source>
</evidence>
<dbReference type="PANTHER" id="PTHR38733:SF1">
    <property type="entry name" value="TYPE IV METHYL-DIRECTED RESTRICTION ENZYME ECOKMCRBC"/>
    <property type="match status" value="1"/>
</dbReference>
<dbReference type="PIRSF" id="PIRSF003109">
    <property type="entry name" value="McrC"/>
    <property type="match status" value="1"/>
</dbReference>
<dbReference type="InterPro" id="IPR019292">
    <property type="entry name" value="McrC"/>
</dbReference>
<gene>
    <name evidence="1" type="ORF">M3D93_01050</name>
</gene>
<organism evidence="1 2">
    <name type="scientific">Dietzia cinnamea</name>
    <dbReference type="NCBI Taxonomy" id="321318"/>
    <lineage>
        <taxon>Bacteria</taxon>
        <taxon>Bacillati</taxon>
        <taxon>Actinomycetota</taxon>
        <taxon>Actinomycetes</taxon>
        <taxon>Mycobacteriales</taxon>
        <taxon>Dietziaceae</taxon>
        <taxon>Dietzia</taxon>
    </lineage>
</organism>
<protein>
    <recommendedName>
        <fullName evidence="3">5-methylcytosine-specific restriction enzyme subunit McrC</fullName>
    </recommendedName>
</protein>
<dbReference type="Pfam" id="PF10117">
    <property type="entry name" value="McrBC"/>
    <property type="match status" value="1"/>
</dbReference>